<sequence length="91" mass="10615">MSWKNLIVNRKLTLLISLIYVSIGTLAVCSVYPQDYFYGEWSLFGLLFTFPVTVISFGFRYGDAESLLPIFIIQFLMFVITFLLLRIFIKK</sequence>
<dbReference type="EMBL" id="JAAMPT010000209">
    <property type="protein sequence ID" value="NMH26061.1"/>
    <property type="molecule type" value="Genomic_DNA"/>
</dbReference>
<name>A0ABX1QUX4_9FLAO</name>
<organism evidence="2 3">
    <name type="scientific">Flavobacterium solisilvae</name>
    <dbReference type="NCBI Taxonomy" id="1852019"/>
    <lineage>
        <taxon>Bacteria</taxon>
        <taxon>Pseudomonadati</taxon>
        <taxon>Bacteroidota</taxon>
        <taxon>Flavobacteriia</taxon>
        <taxon>Flavobacteriales</taxon>
        <taxon>Flavobacteriaceae</taxon>
        <taxon>Flavobacterium</taxon>
    </lineage>
</organism>
<dbReference type="Proteomes" id="UP000767947">
    <property type="component" value="Unassembled WGS sequence"/>
</dbReference>
<feature type="transmembrane region" description="Helical" evidence="1">
    <location>
        <begin position="43"/>
        <end position="61"/>
    </location>
</feature>
<keyword evidence="3" id="KW-1185">Reference proteome</keyword>
<proteinExistence type="predicted"/>
<keyword evidence="1" id="KW-0812">Transmembrane</keyword>
<accession>A0ABX1QUX4</accession>
<reference evidence="2 3" key="1">
    <citation type="submission" date="2020-02" db="EMBL/GenBank/DDBJ databases">
        <title>Flavobacterium sp. genome.</title>
        <authorList>
            <person name="Jung H.S."/>
            <person name="Baek J.H."/>
            <person name="Jeon C.O."/>
        </authorList>
    </citation>
    <scope>NUCLEOTIDE SEQUENCE [LARGE SCALE GENOMIC DNA]</scope>
    <source>
        <strain evidence="2 3">SE-s27</strain>
    </source>
</reference>
<dbReference type="RefSeq" id="WP_169524762.1">
    <property type="nucleotide sequence ID" value="NZ_JAAMPT010000209.1"/>
</dbReference>
<gene>
    <name evidence="2" type="ORF">G6042_12370</name>
</gene>
<evidence type="ECO:0000313" key="3">
    <source>
        <dbReference type="Proteomes" id="UP000767947"/>
    </source>
</evidence>
<keyword evidence="1" id="KW-1133">Transmembrane helix</keyword>
<keyword evidence="1" id="KW-0472">Membrane</keyword>
<protein>
    <submittedName>
        <fullName evidence="2">Uncharacterized protein</fullName>
    </submittedName>
</protein>
<evidence type="ECO:0000313" key="2">
    <source>
        <dbReference type="EMBL" id="NMH26061.1"/>
    </source>
</evidence>
<feature type="transmembrane region" description="Helical" evidence="1">
    <location>
        <begin position="67"/>
        <end position="89"/>
    </location>
</feature>
<evidence type="ECO:0000256" key="1">
    <source>
        <dbReference type="SAM" id="Phobius"/>
    </source>
</evidence>
<feature type="transmembrane region" description="Helical" evidence="1">
    <location>
        <begin position="12"/>
        <end position="31"/>
    </location>
</feature>
<comment type="caution">
    <text evidence="2">The sequence shown here is derived from an EMBL/GenBank/DDBJ whole genome shotgun (WGS) entry which is preliminary data.</text>
</comment>